<evidence type="ECO:0000256" key="4">
    <source>
        <dbReference type="ARBA" id="ARBA00004514"/>
    </source>
</evidence>
<evidence type="ECO:0000256" key="17">
    <source>
        <dbReference type="ARBA" id="ARBA00052976"/>
    </source>
</evidence>
<accession>A0A8K0C801</accession>
<evidence type="ECO:0000256" key="3">
    <source>
        <dbReference type="ARBA" id="ARBA00004186"/>
    </source>
</evidence>
<dbReference type="NCBIfam" id="TIGR00369">
    <property type="entry name" value="unchar_dom_1"/>
    <property type="match status" value="2"/>
</dbReference>
<feature type="domain" description="Thioesterase" evidence="24">
    <location>
        <begin position="225"/>
        <end position="302"/>
    </location>
</feature>
<keyword evidence="10" id="KW-0496">Mitochondrion</keyword>
<gene>
    <name evidence="25" type="ORF">ILUMI_23917</name>
</gene>
<protein>
    <recommendedName>
        <fullName evidence="20">Acyl-coenzyme A thioesterase 13</fullName>
    </recommendedName>
    <alternativeName>
        <fullName evidence="22">Hotdog-fold thioesterase superfamily member 2</fullName>
    </alternativeName>
    <alternativeName>
        <fullName evidence="21">Palmitoyl-CoA hydrolase</fullName>
    </alternativeName>
    <alternativeName>
        <fullName evidence="23">Thioesterase superfamily member 2</fullName>
    </alternativeName>
</protein>
<comment type="function">
    <text evidence="18">Catalyzes the hydrolysis of acyl-CoAs into free fatty acids and coenzyme A (CoASH), regulating their respective intracellular levels. Has acyl-CoA thioesterase activity towards medium (C12) and long-chain (C18) fatty acyl-CoA substrates. Can also hydrolyze 3-hydroxyphenylacetyl-CoA and 3,4-dihydroxyphenylacetyl-CoA (in vitro). May play a role in controlling adaptive thermogenesis.</text>
</comment>
<evidence type="ECO:0000256" key="15">
    <source>
        <dbReference type="ARBA" id="ARBA00048074"/>
    </source>
</evidence>
<comment type="subcellular location">
    <subcellularLocation>
        <location evidence="3">Cytoplasm</location>
        <location evidence="3">Cytoskeleton</location>
        <location evidence="3">Spindle</location>
    </subcellularLocation>
    <subcellularLocation>
        <location evidence="4">Cytoplasm</location>
        <location evidence="4">Cytosol</location>
    </subcellularLocation>
    <subcellularLocation>
        <location evidence="2">Mitochondrion</location>
    </subcellularLocation>
    <subcellularLocation>
        <location evidence="1">Nucleus</location>
    </subcellularLocation>
</comment>
<evidence type="ECO:0000256" key="11">
    <source>
        <dbReference type="ARBA" id="ARBA00023212"/>
    </source>
</evidence>
<comment type="catalytic activity">
    <reaction evidence="15">
        <text>dodecanoyl-CoA + H2O = dodecanoate + CoA + H(+)</text>
        <dbReference type="Rhea" id="RHEA:30135"/>
        <dbReference type="ChEBI" id="CHEBI:15377"/>
        <dbReference type="ChEBI" id="CHEBI:15378"/>
        <dbReference type="ChEBI" id="CHEBI:18262"/>
        <dbReference type="ChEBI" id="CHEBI:57287"/>
        <dbReference type="ChEBI" id="CHEBI:57375"/>
    </reaction>
    <physiologicalReaction direction="left-to-right" evidence="15">
        <dbReference type="Rhea" id="RHEA:30136"/>
    </physiologicalReaction>
</comment>
<comment type="catalytic activity">
    <reaction evidence="17">
        <text>a fatty acyl-CoA + H2O = a fatty acid + CoA + H(+)</text>
        <dbReference type="Rhea" id="RHEA:16781"/>
        <dbReference type="ChEBI" id="CHEBI:15377"/>
        <dbReference type="ChEBI" id="CHEBI:15378"/>
        <dbReference type="ChEBI" id="CHEBI:28868"/>
        <dbReference type="ChEBI" id="CHEBI:57287"/>
        <dbReference type="ChEBI" id="CHEBI:77636"/>
    </reaction>
    <physiologicalReaction direction="left-to-right" evidence="17">
        <dbReference type="Rhea" id="RHEA:16782"/>
    </physiologicalReaction>
</comment>
<comment type="subunit">
    <text evidence="19">Homotetramer. Interacts with PCTP.</text>
</comment>
<dbReference type="EMBL" id="VTPC01090634">
    <property type="protein sequence ID" value="KAF2882249.1"/>
    <property type="molecule type" value="Genomic_DNA"/>
</dbReference>
<evidence type="ECO:0000256" key="1">
    <source>
        <dbReference type="ARBA" id="ARBA00004123"/>
    </source>
</evidence>
<evidence type="ECO:0000256" key="7">
    <source>
        <dbReference type="ARBA" id="ARBA00022801"/>
    </source>
</evidence>
<dbReference type="PANTHER" id="PTHR21660">
    <property type="entry name" value="THIOESTERASE SUPERFAMILY MEMBER-RELATED"/>
    <property type="match status" value="1"/>
</dbReference>
<keyword evidence="6" id="KW-0963">Cytoplasm</keyword>
<sequence length="317" mass="34933">MSMFKIISRTSSTTPIGILAEALRKTGNTVDHILLKKVKIIKCENGECLAEMKIGKGDCNLLDGFHGGAAAKLIDTISSFALASHDKHYMVPSVSVNLNLSYLKGTALGEEIIIDAKTSRAGKQLAYIKCEIRNKTTGDVVIEGTHVKKILDRAKTFSEMIKEFLVFILKQLRMSPKTVTAENFENYLKTSNNYDKVLNKVKVVSVGDGNCVAELKIDNEHANSMNILHGGFSAMLVDVITSFGLLTIEQYYMIPSVTVDLHLTYLKAAKVSEEIVIDARTIKSGKTLAFLECEIKRKSTGEVLVKGNQTKCFLHPK</sequence>
<keyword evidence="9" id="KW-0443">Lipid metabolism</keyword>
<keyword evidence="11" id="KW-0206">Cytoskeleton</keyword>
<dbReference type="OrthoDB" id="46529at2759"/>
<comment type="caution">
    <text evidence="25">The sequence shown here is derived from an EMBL/GenBank/DDBJ whole genome shotgun (WGS) entry which is preliminary data.</text>
</comment>
<dbReference type="FunFam" id="3.10.129.10:FF:000021">
    <property type="entry name" value="Acyl-coenzyme A thioesterase 13"/>
    <property type="match status" value="1"/>
</dbReference>
<evidence type="ECO:0000259" key="24">
    <source>
        <dbReference type="Pfam" id="PF03061"/>
    </source>
</evidence>
<evidence type="ECO:0000256" key="16">
    <source>
        <dbReference type="ARBA" id="ARBA00050199"/>
    </source>
</evidence>
<evidence type="ECO:0000256" key="21">
    <source>
        <dbReference type="ARBA" id="ARBA00075657"/>
    </source>
</evidence>
<evidence type="ECO:0000256" key="9">
    <source>
        <dbReference type="ARBA" id="ARBA00023098"/>
    </source>
</evidence>
<dbReference type="AlphaFoldDB" id="A0A8K0C801"/>
<dbReference type="Proteomes" id="UP000801492">
    <property type="component" value="Unassembled WGS sequence"/>
</dbReference>
<dbReference type="GO" id="GO:0005634">
    <property type="term" value="C:nucleus"/>
    <property type="evidence" value="ECO:0007669"/>
    <property type="project" value="UniProtKB-SubCell"/>
</dbReference>
<dbReference type="GO" id="GO:0005739">
    <property type="term" value="C:mitochondrion"/>
    <property type="evidence" value="ECO:0007669"/>
    <property type="project" value="UniProtKB-SubCell"/>
</dbReference>
<dbReference type="GO" id="GO:0005819">
    <property type="term" value="C:spindle"/>
    <property type="evidence" value="ECO:0007669"/>
    <property type="project" value="UniProtKB-SubCell"/>
</dbReference>
<evidence type="ECO:0000256" key="12">
    <source>
        <dbReference type="ARBA" id="ARBA00023242"/>
    </source>
</evidence>
<evidence type="ECO:0000256" key="19">
    <source>
        <dbReference type="ARBA" id="ARBA00064709"/>
    </source>
</evidence>
<evidence type="ECO:0000256" key="5">
    <source>
        <dbReference type="ARBA" id="ARBA00008324"/>
    </source>
</evidence>
<comment type="similarity">
    <text evidence="5">Belongs to the thioesterase PaaI family.</text>
</comment>
<proteinExistence type="inferred from homology"/>
<dbReference type="InterPro" id="IPR003736">
    <property type="entry name" value="PAAI_dom"/>
</dbReference>
<dbReference type="GO" id="GO:0047617">
    <property type="term" value="F:fatty acyl-CoA hydrolase activity"/>
    <property type="evidence" value="ECO:0007669"/>
    <property type="project" value="InterPro"/>
</dbReference>
<dbReference type="GO" id="GO:0005829">
    <property type="term" value="C:cytosol"/>
    <property type="evidence" value="ECO:0007669"/>
    <property type="project" value="UniProtKB-SubCell"/>
</dbReference>
<evidence type="ECO:0000313" key="26">
    <source>
        <dbReference type="Proteomes" id="UP000801492"/>
    </source>
</evidence>
<keyword evidence="8" id="KW-0007">Acetylation</keyword>
<comment type="catalytic activity">
    <reaction evidence="16">
        <text>hexanoyl-CoA + H2O = hexanoate + CoA + H(+)</text>
        <dbReference type="Rhea" id="RHEA:40115"/>
        <dbReference type="ChEBI" id="CHEBI:15377"/>
        <dbReference type="ChEBI" id="CHEBI:15378"/>
        <dbReference type="ChEBI" id="CHEBI:17120"/>
        <dbReference type="ChEBI" id="CHEBI:57287"/>
        <dbReference type="ChEBI" id="CHEBI:62620"/>
    </reaction>
    <physiologicalReaction direction="left-to-right" evidence="16">
        <dbReference type="Rhea" id="RHEA:40116"/>
    </physiologicalReaction>
</comment>
<feature type="domain" description="Thioesterase" evidence="24">
    <location>
        <begin position="66"/>
        <end position="139"/>
    </location>
</feature>
<comment type="catalytic activity">
    <reaction evidence="14">
        <text>decanoyl-CoA + H2O = decanoate + CoA + H(+)</text>
        <dbReference type="Rhea" id="RHEA:40059"/>
        <dbReference type="ChEBI" id="CHEBI:15377"/>
        <dbReference type="ChEBI" id="CHEBI:15378"/>
        <dbReference type="ChEBI" id="CHEBI:27689"/>
        <dbReference type="ChEBI" id="CHEBI:57287"/>
        <dbReference type="ChEBI" id="CHEBI:61430"/>
    </reaction>
    <physiologicalReaction direction="left-to-right" evidence="14">
        <dbReference type="Rhea" id="RHEA:40060"/>
    </physiologicalReaction>
</comment>
<evidence type="ECO:0000256" key="14">
    <source>
        <dbReference type="ARBA" id="ARBA00047969"/>
    </source>
</evidence>
<dbReference type="PANTHER" id="PTHR21660:SF1">
    <property type="entry name" value="ACYL-COENZYME A THIOESTERASE 13"/>
    <property type="match status" value="1"/>
</dbReference>
<dbReference type="SUPFAM" id="SSF54637">
    <property type="entry name" value="Thioesterase/thiol ester dehydrase-isomerase"/>
    <property type="match status" value="2"/>
</dbReference>
<keyword evidence="12" id="KW-0539">Nucleus</keyword>
<dbReference type="InterPro" id="IPR006683">
    <property type="entry name" value="Thioestr_dom"/>
</dbReference>
<evidence type="ECO:0000256" key="20">
    <source>
        <dbReference type="ARBA" id="ARBA00067273"/>
    </source>
</evidence>
<evidence type="ECO:0000256" key="23">
    <source>
        <dbReference type="ARBA" id="ARBA00083956"/>
    </source>
</evidence>
<dbReference type="CDD" id="cd03443">
    <property type="entry name" value="PaaI_thioesterase"/>
    <property type="match status" value="2"/>
</dbReference>
<name>A0A8K0C801_IGNLU</name>
<evidence type="ECO:0000256" key="22">
    <source>
        <dbReference type="ARBA" id="ARBA00081533"/>
    </source>
</evidence>
<keyword evidence="26" id="KW-1185">Reference proteome</keyword>
<dbReference type="Pfam" id="PF03061">
    <property type="entry name" value="4HBT"/>
    <property type="match status" value="2"/>
</dbReference>
<evidence type="ECO:0000256" key="10">
    <source>
        <dbReference type="ARBA" id="ARBA00023128"/>
    </source>
</evidence>
<evidence type="ECO:0000256" key="6">
    <source>
        <dbReference type="ARBA" id="ARBA00022490"/>
    </source>
</evidence>
<dbReference type="Gene3D" id="3.10.129.10">
    <property type="entry name" value="Hotdog Thioesterase"/>
    <property type="match status" value="2"/>
</dbReference>
<comment type="catalytic activity">
    <reaction evidence="13">
        <text>octanoyl-CoA + H2O = octanoate + CoA + H(+)</text>
        <dbReference type="Rhea" id="RHEA:30143"/>
        <dbReference type="ChEBI" id="CHEBI:15377"/>
        <dbReference type="ChEBI" id="CHEBI:15378"/>
        <dbReference type="ChEBI" id="CHEBI:25646"/>
        <dbReference type="ChEBI" id="CHEBI:57287"/>
        <dbReference type="ChEBI" id="CHEBI:57386"/>
    </reaction>
    <physiologicalReaction direction="left-to-right" evidence="13">
        <dbReference type="Rhea" id="RHEA:30144"/>
    </physiologicalReaction>
</comment>
<keyword evidence="7" id="KW-0378">Hydrolase</keyword>
<dbReference type="InterPro" id="IPR029069">
    <property type="entry name" value="HotDog_dom_sf"/>
</dbReference>
<dbReference type="InterPro" id="IPR039298">
    <property type="entry name" value="ACOT13"/>
</dbReference>
<evidence type="ECO:0000256" key="13">
    <source>
        <dbReference type="ARBA" id="ARBA00047588"/>
    </source>
</evidence>
<evidence type="ECO:0000313" key="25">
    <source>
        <dbReference type="EMBL" id="KAF2882249.1"/>
    </source>
</evidence>
<dbReference type="GO" id="GO:0006629">
    <property type="term" value="P:lipid metabolic process"/>
    <property type="evidence" value="ECO:0007669"/>
    <property type="project" value="UniProtKB-KW"/>
</dbReference>
<evidence type="ECO:0000256" key="8">
    <source>
        <dbReference type="ARBA" id="ARBA00022990"/>
    </source>
</evidence>
<evidence type="ECO:0000256" key="2">
    <source>
        <dbReference type="ARBA" id="ARBA00004173"/>
    </source>
</evidence>
<evidence type="ECO:0000256" key="18">
    <source>
        <dbReference type="ARBA" id="ARBA00058205"/>
    </source>
</evidence>
<reference evidence="25" key="1">
    <citation type="submission" date="2019-08" db="EMBL/GenBank/DDBJ databases">
        <title>The genome of the North American firefly Photinus pyralis.</title>
        <authorList>
            <consortium name="Photinus pyralis genome working group"/>
            <person name="Fallon T.R."/>
            <person name="Sander Lower S.E."/>
            <person name="Weng J.-K."/>
        </authorList>
    </citation>
    <scope>NUCLEOTIDE SEQUENCE</scope>
    <source>
        <strain evidence="25">TRF0915ILg1</strain>
        <tissue evidence="25">Whole body</tissue>
    </source>
</reference>
<organism evidence="25 26">
    <name type="scientific">Ignelater luminosus</name>
    <name type="common">Cucubano</name>
    <name type="synonym">Pyrophorus luminosus</name>
    <dbReference type="NCBI Taxonomy" id="2038154"/>
    <lineage>
        <taxon>Eukaryota</taxon>
        <taxon>Metazoa</taxon>
        <taxon>Ecdysozoa</taxon>
        <taxon>Arthropoda</taxon>
        <taxon>Hexapoda</taxon>
        <taxon>Insecta</taxon>
        <taxon>Pterygota</taxon>
        <taxon>Neoptera</taxon>
        <taxon>Endopterygota</taxon>
        <taxon>Coleoptera</taxon>
        <taxon>Polyphaga</taxon>
        <taxon>Elateriformia</taxon>
        <taxon>Elateroidea</taxon>
        <taxon>Elateridae</taxon>
        <taxon>Agrypninae</taxon>
        <taxon>Pyrophorini</taxon>
        <taxon>Ignelater</taxon>
    </lineage>
</organism>